<dbReference type="Gene3D" id="3.30.200.20">
    <property type="entry name" value="Phosphorylase Kinase, domain 1"/>
    <property type="match status" value="1"/>
</dbReference>
<dbReference type="InterPro" id="IPR011009">
    <property type="entry name" value="Kinase-like_dom_sf"/>
</dbReference>
<dbReference type="PROSITE" id="PS00108">
    <property type="entry name" value="PROTEIN_KINASE_ST"/>
    <property type="match status" value="1"/>
</dbReference>
<dbReference type="Gene3D" id="2.100.10.30">
    <property type="entry name" value="Jacalin-like lectin domain"/>
    <property type="match status" value="2"/>
</dbReference>
<feature type="compositionally biased region" description="Gly residues" evidence="7">
    <location>
        <begin position="1831"/>
        <end position="1841"/>
    </location>
</feature>
<dbReference type="Gene3D" id="1.10.472.50">
    <property type="entry name" value="HD-domain/PDEase-like"/>
    <property type="match status" value="1"/>
</dbReference>
<dbReference type="InterPro" id="IPR001245">
    <property type="entry name" value="Ser-Thr/Tyr_kinase_cat_dom"/>
</dbReference>
<dbReference type="InterPro" id="IPR003607">
    <property type="entry name" value="HD/PDEase_dom"/>
</dbReference>
<feature type="region of interest" description="Disordered" evidence="7">
    <location>
        <begin position="1555"/>
        <end position="1590"/>
    </location>
</feature>
<dbReference type="Pfam" id="PF01966">
    <property type="entry name" value="HD"/>
    <property type="match status" value="1"/>
</dbReference>
<evidence type="ECO:0000256" key="5">
    <source>
        <dbReference type="ARBA" id="ARBA00022840"/>
    </source>
</evidence>
<feature type="region of interest" description="Disordered" evidence="7">
    <location>
        <begin position="2102"/>
        <end position="2162"/>
    </location>
</feature>
<dbReference type="GO" id="GO:0004674">
    <property type="term" value="F:protein serine/threonine kinase activity"/>
    <property type="evidence" value="ECO:0007669"/>
    <property type="project" value="UniProtKB-KW"/>
</dbReference>
<keyword evidence="1" id="KW-0723">Serine/threonine-protein kinase</keyword>
<feature type="domain" description="Protein kinase" evidence="8">
    <location>
        <begin position="2064"/>
        <end position="2362"/>
    </location>
</feature>
<evidence type="ECO:0000256" key="3">
    <source>
        <dbReference type="ARBA" id="ARBA00022741"/>
    </source>
</evidence>
<evidence type="ECO:0000256" key="4">
    <source>
        <dbReference type="ARBA" id="ARBA00022777"/>
    </source>
</evidence>
<organism evidence="9 10">
    <name type="scientific">Edaphochlamys debaryana</name>
    <dbReference type="NCBI Taxonomy" id="47281"/>
    <lineage>
        <taxon>Eukaryota</taxon>
        <taxon>Viridiplantae</taxon>
        <taxon>Chlorophyta</taxon>
        <taxon>core chlorophytes</taxon>
        <taxon>Chlorophyceae</taxon>
        <taxon>CS clade</taxon>
        <taxon>Chlamydomonadales</taxon>
        <taxon>Chlamydomonadales incertae sedis</taxon>
        <taxon>Edaphochlamys</taxon>
    </lineage>
</organism>
<dbReference type="SUPFAM" id="SSF109604">
    <property type="entry name" value="HD-domain/PDEase-like"/>
    <property type="match status" value="1"/>
</dbReference>
<dbReference type="InterPro" id="IPR008271">
    <property type="entry name" value="Ser/Thr_kinase_AS"/>
</dbReference>
<sequence length="2453" mass="256113">MLSQSRDCDVDYLNEEFGVEGAIEFGEGQGGLPTCLLTHPQTGMQVVVYLYGATIVQWLKSNGTATFYDGPDHMYLGQGLPLRTGVSVHFPQHREGALPFHGFADSMMWEVVGAGFDSEEMMDEYLAYIENLQLQGIVLPEQLEIIQRGGEEAEKVIAAIEAEQGVFCPNPLLLGDVAPAITLRLRDTPATRKIWPHKFELLYKITLGVLDRLDEGTQNEIMESAGVDKTTVEAMQIQHQYDVMDMMYDNADEQAGAGPQGAGEGAEAEPLAAGSTRQARPAAAAEEEDEAEEYEEGEEDPSSAPAPKRRGRPSASSKAVADAEEEEEEEEGEEAGEPLSREELLERGLIVSRSGRRTREKDTVGPEGFMPPVQLKQEFWVRNLDKPGGRPMSFNLASLARFVTGRQPEAGDWVKVLGLGGTQMFNYTEDPRYPELDLCEEDYVHFRGQHLDATYIGACEATVKLCPGNRTHFEFVRREGFRDMFIEQPGIDADPDFDTVAAIGSGYVASAKTLLPGEQWHAESLIRFHDRYWTPPVFGDDSMPPLPPIPRELLEGEGEDVDGDGEDAYDGIPSDPNAAGPDAEVRANARLLARLEGLSPSALRLVDLAALLHDVRDYKYSGSEGATAEAVQAFLSQQGVDPETISSVLYIISRVGFKEELAKGAQAGPGVSKELSLEAAIVQDADRLDAIGAIGIARCFTFGGAKHRVLHDPAVPPREGLSKEQYVDSEAKPTTINHFYEKLLKLKGLMKTAAGQQIAAQRHGFMESFLEQFHAEWQGSRASPTSRPGVRDGSRTLLHGESIPHIFLALAAEQPEVAETLVDAIARVTINNPPHQEWWDVWAWDSFRSCRAHMYVFDTERYFLTSDVPCDWRLCFLCAEEAAAQQRGLSVSSPWLALVDQAAVQPSPHPAGPSGSGLELVEGMQLGSRSPPLRVTQAYDNTADFWTSGPVTTALWRGGWHSIWAIKLLREDDGLPAWGLYRNQTSKSITNYFGVDWTARDVGSTWELYNVVPGVHDYIVAVEGCTGIDVERLLFITRSGRQYQMGRGWCTNRFREAAPPGGFLAGIRGRQLNVSLWPEYQTPVDFDLEYIYSMRLVWAAPAGSGPPASSLQPTPALPPPDTPACPSARALVSSPLNQMLPECGPSSGRVCPSRQCCGARVFAKAAGGAAYTTCGVGLTPCQVGCVEGYGLCGATPDTPLVMWTRSPPPLGDGAPTATMGPDPASTATTPPPQGGTVVYQMSSVTYTYAQAQGFCRNSTFLGLSWALAEAADALHFTTSLDTRQWGYTNLFNSPFWIVVDQALVDAAPEFACMRAGFAVPRVQDLYAHTVICKADAAQNVSALVPAAATNASNVTAPSRSGSWVTARHRLSWSSRIGDGPFGAACPFQLAISPADAAAAGADSVLSSGALAPVTSIGVGMALMLSNTSDPAEAVSGLILSVSTLDYSSVATTDGAGGVTTAAGAVSSDSRSLELTPGENIVAVSGCAGGFVERLVFHTSRGRLWTTPFSVLSLCSVPFQELAPPGGRLVGMQGHFGAYMESLRLVWGVPVPTAMSSPTPPPGAGVGGPQLDTEAAATGSSTSTSSDDEGGLSSGAIAGIVVGSVCGALLLAAAVAAAVLTAKRRSSAAASGDHDSGDKAKSDRSQAPSNGTDGHGVDPPAAATSPAPAPMPTPAAAAAELPTQGGPEASEPGCKPPSPSRGPAGALAPCSDWQPMPFPLPRSYNCEAQPTPLTTDGALPAGSLSAPEAAATAAAAAAVVLPGLDAGSDDGFGAALASGLPTVGIVLAAGTASLSAPPPVDVSRRPALGKAEPAVPAGARAEPWSSSPGPRSGPGVGPGSGSGPELEAAEGSIAEAGGVAPAAGAGVGVAGGDLRRGSSSRAATNVDARSKSLLLRATPAGATAVSPLRLPLLLPLPPPASADSAGRSESSSGAHPPAGPPAPNGRLLSSLSAMPPHNSTVSGGRDRSISEYSQVSGPVQRTLAACLQSTAAGSLAGAASEAPLSAPGGGAAAASDSRAQGSARGSATAAARAMEVVPLPRSFDESSEHSRSLSADLQLHKNVFIDYSTVLGRGSTGVVYKGILRPADGPEIPVAVKVLTRLSDPKRAGPSTPRRMQRQGSELTEGQAAAGNAQAEALDGAQGGGGGHGSAQQEEDEDAAQDPEVQEHLKMLAQEVHVLSRLDSPNIVKFFGCCLAAREPFLVTELCREPLSKVIHARSKDGSFSYSYGLADVLRISRDIALHPTVVHRDLKPGNVLLSADGTAKVDMSPETFSNDSKITDRADIYSLGVIMCELATRRRPWDNTRSAIIGYLVAIRQLRPKLPEGDDPLCPPPLASLIERCWRANAEERPSGGEIAKRLTLLLTELESNSGESGSGSAAVGGASDAGSGGASGGGGGGRPWRVPYTAGGKLTGAQRNSAAAGAAAPAAGAGAGTGSPAVPAPAAAASPPPAAP</sequence>
<evidence type="ECO:0000313" key="9">
    <source>
        <dbReference type="EMBL" id="KAG2490408.1"/>
    </source>
</evidence>
<dbReference type="InterPro" id="IPR036404">
    <property type="entry name" value="Jacalin-like_lectin_dom_sf"/>
</dbReference>
<feature type="region of interest" description="Disordered" evidence="7">
    <location>
        <begin position="1625"/>
        <end position="1712"/>
    </location>
</feature>
<dbReference type="CDD" id="cd00077">
    <property type="entry name" value="HDc"/>
    <property type="match status" value="1"/>
</dbReference>
<dbReference type="PANTHER" id="PTHR33594:SF1">
    <property type="entry name" value="HD_PDEASE DOMAIN-CONTAINING PROTEIN"/>
    <property type="match status" value="1"/>
</dbReference>
<feature type="compositionally biased region" description="Acidic residues" evidence="7">
    <location>
        <begin position="285"/>
        <end position="301"/>
    </location>
</feature>
<keyword evidence="2" id="KW-0808">Transferase</keyword>
<feature type="region of interest" description="Disordered" evidence="7">
    <location>
        <begin position="1918"/>
        <end position="1973"/>
    </location>
</feature>
<feature type="compositionally biased region" description="Acidic residues" evidence="7">
    <location>
        <begin position="322"/>
        <end position="336"/>
    </location>
</feature>
<dbReference type="SUPFAM" id="SSF56112">
    <property type="entry name" value="Protein kinase-like (PK-like)"/>
    <property type="match status" value="1"/>
</dbReference>
<evidence type="ECO:0000313" key="10">
    <source>
        <dbReference type="Proteomes" id="UP000612055"/>
    </source>
</evidence>
<proteinExistence type="predicted"/>
<feature type="region of interest" description="Disordered" evidence="7">
    <location>
        <begin position="1793"/>
        <end position="1846"/>
    </location>
</feature>
<feature type="region of interest" description="Disordered" evidence="7">
    <location>
        <begin position="1999"/>
        <end position="2026"/>
    </location>
</feature>
<feature type="compositionally biased region" description="Low complexity" evidence="7">
    <location>
        <begin position="2370"/>
        <end position="2386"/>
    </location>
</feature>
<dbReference type="GO" id="GO:0005975">
    <property type="term" value="P:carbohydrate metabolic process"/>
    <property type="evidence" value="ECO:0007669"/>
    <property type="project" value="InterPro"/>
</dbReference>
<dbReference type="Proteomes" id="UP000612055">
    <property type="component" value="Unassembled WGS sequence"/>
</dbReference>
<dbReference type="Gene3D" id="2.70.98.10">
    <property type="match status" value="2"/>
</dbReference>
<gene>
    <name evidence="9" type="ORF">HYH03_011208</name>
</gene>
<name>A0A836BWQ9_9CHLO</name>
<feature type="compositionally biased region" description="Low complexity" evidence="7">
    <location>
        <begin position="2418"/>
        <end position="2446"/>
    </location>
</feature>
<feature type="compositionally biased region" description="Low complexity" evidence="7">
    <location>
        <begin position="1571"/>
        <end position="1584"/>
    </location>
</feature>
<dbReference type="SMART" id="SM00220">
    <property type="entry name" value="S_TKc"/>
    <property type="match status" value="1"/>
</dbReference>
<keyword evidence="4" id="KW-0418">Kinase</keyword>
<dbReference type="EMBL" id="JAEHOE010000062">
    <property type="protein sequence ID" value="KAG2490408.1"/>
    <property type="molecule type" value="Genomic_DNA"/>
</dbReference>
<feature type="compositionally biased region" description="Gly residues" evidence="7">
    <location>
        <begin position="2387"/>
        <end position="2399"/>
    </location>
</feature>
<evidence type="ECO:0000259" key="8">
    <source>
        <dbReference type="PROSITE" id="PS50011"/>
    </source>
</evidence>
<dbReference type="Pfam" id="PF00069">
    <property type="entry name" value="Pkinase"/>
    <property type="match status" value="1"/>
</dbReference>
<evidence type="ECO:0000256" key="7">
    <source>
        <dbReference type="SAM" id="MobiDB-lite"/>
    </source>
</evidence>
<dbReference type="Gene3D" id="1.20.58.1910">
    <property type="match status" value="1"/>
</dbReference>
<dbReference type="PANTHER" id="PTHR33594">
    <property type="entry name" value="SUPERFAMILY HYDROLASE, PUTATIVE (AFU_ORTHOLOGUE AFUA_1G03035)-RELATED"/>
    <property type="match status" value="1"/>
</dbReference>
<dbReference type="Gene3D" id="1.10.510.10">
    <property type="entry name" value="Transferase(Phosphotransferase) domain 1"/>
    <property type="match status" value="2"/>
</dbReference>
<dbReference type="PROSITE" id="PS00107">
    <property type="entry name" value="PROTEIN_KINASE_ATP"/>
    <property type="match status" value="1"/>
</dbReference>
<dbReference type="InterPro" id="IPR017441">
    <property type="entry name" value="Protein_kinase_ATP_BS"/>
</dbReference>
<keyword evidence="10" id="KW-1185">Reference proteome</keyword>
<protein>
    <recommendedName>
        <fullName evidence="8">Protein kinase domain-containing protein</fullName>
    </recommendedName>
</protein>
<dbReference type="GO" id="GO:0030246">
    <property type="term" value="F:carbohydrate binding"/>
    <property type="evidence" value="ECO:0007669"/>
    <property type="project" value="InterPro"/>
</dbReference>
<accession>A0A836BWQ9</accession>
<dbReference type="Pfam" id="PF07714">
    <property type="entry name" value="PK_Tyr_Ser-Thr"/>
    <property type="match status" value="1"/>
</dbReference>
<dbReference type="PROSITE" id="PS50011">
    <property type="entry name" value="PROTEIN_KINASE_DOM"/>
    <property type="match status" value="1"/>
</dbReference>
<feature type="compositionally biased region" description="Basic and acidic residues" evidence="7">
    <location>
        <begin position="1631"/>
        <end position="1643"/>
    </location>
</feature>
<dbReference type="InterPro" id="IPR006674">
    <property type="entry name" value="HD_domain"/>
</dbReference>
<feature type="compositionally biased region" description="Low complexity" evidence="7">
    <location>
        <begin position="2124"/>
        <end position="2139"/>
    </location>
</feature>
<dbReference type="SUPFAM" id="SSF74650">
    <property type="entry name" value="Galactose mutarotase-like"/>
    <property type="match status" value="1"/>
</dbReference>
<feature type="region of interest" description="Disordered" evidence="7">
    <location>
        <begin position="1207"/>
        <end position="1233"/>
    </location>
</feature>
<dbReference type="InterPro" id="IPR000719">
    <property type="entry name" value="Prot_kinase_dom"/>
</dbReference>
<feature type="region of interest" description="Disordered" evidence="7">
    <location>
        <begin position="2368"/>
        <end position="2453"/>
    </location>
</feature>
<reference evidence="9" key="1">
    <citation type="journal article" date="2020" name="bioRxiv">
        <title>Comparative genomics of Chlamydomonas.</title>
        <authorList>
            <person name="Craig R.J."/>
            <person name="Hasan A.R."/>
            <person name="Ness R.W."/>
            <person name="Keightley P.D."/>
        </authorList>
    </citation>
    <scope>NUCLEOTIDE SEQUENCE</scope>
    <source>
        <strain evidence="9">CCAP 11/70</strain>
    </source>
</reference>
<dbReference type="InterPro" id="IPR011013">
    <property type="entry name" value="Gal_mutarotase_sf_dom"/>
</dbReference>
<keyword evidence="5 6" id="KW-0067">ATP-binding</keyword>
<dbReference type="SUPFAM" id="SSF51101">
    <property type="entry name" value="Mannose-binding lectins"/>
    <property type="match status" value="1"/>
</dbReference>
<feature type="binding site" evidence="6">
    <location>
        <position position="2096"/>
    </location>
    <ligand>
        <name>ATP</name>
        <dbReference type="ChEBI" id="CHEBI:30616"/>
    </ligand>
</feature>
<feature type="region of interest" description="Disordered" evidence="7">
    <location>
        <begin position="252"/>
        <end position="370"/>
    </location>
</feature>
<comment type="caution">
    <text evidence="9">The sequence shown here is derived from an EMBL/GenBank/DDBJ whole genome shotgun (WGS) entry which is preliminary data.</text>
</comment>
<feature type="compositionally biased region" description="Polar residues" evidence="7">
    <location>
        <begin position="1946"/>
        <end position="1961"/>
    </location>
</feature>
<feature type="compositionally biased region" description="Low complexity" evidence="7">
    <location>
        <begin position="1920"/>
        <end position="1935"/>
    </location>
</feature>
<evidence type="ECO:0000256" key="2">
    <source>
        <dbReference type="ARBA" id="ARBA00022679"/>
    </source>
</evidence>
<dbReference type="OrthoDB" id="1659429at2759"/>
<dbReference type="GO" id="GO:0005524">
    <property type="term" value="F:ATP binding"/>
    <property type="evidence" value="ECO:0007669"/>
    <property type="project" value="UniProtKB-UniRule"/>
</dbReference>
<evidence type="ECO:0000256" key="1">
    <source>
        <dbReference type="ARBA" id="ARBA00022527"/>
    </source>
</evidence>
<dbReference type="InterPro" id="IPR014718">
    <property type="entry name" value="GH-type_carb-bd"/>
</dbReference>
<evidence type="ECO:0000256" key="6">
    <source>
        <dbReference type="PROSITE-ProRule" id="PRU10141"/>
    </source>
</evidence>
<keyword evidence="3 6" id="KW-0547">Nucleotide-binding</keyword>